<name>A0A0M3J9D0_ANISI</name>
<evidence type="ECO:0000313" key="2">
    <source>
        <dbReference type="Proteomes" id="UP000267096"/>
    </source>
</evidence>
<gene>
    <name evidence="1" type="ORF">ASIM_LOCUS4012</name>
</gene>
<evidence type="ECO:0000313" key="3">
    <source>
        <dbReference type="WBParaSite" id="ASIM_0000419401-mRNA-1"/>
    </source>
</evidence>
<organism evidence="3">
    <name type="scientific">Anisakis simplex</name>
    <name type="common">Herring worm</name>
    <dbReference type="NCBI Taxonomy" id="6269"/>
    <lineage>
        <taxon>Eukaryota</taxon>
        <taxon>Metazoa</taxon>
        <taxon>Ecdysozoa</taxon>
        <taxon>Nematoda</taxon>
        <taxon>Chromadorea</taxon>
        <taxon>Rhabditida</taxon>
        <taxon>Spirurina</taxon>
        <taxon>Ascaridomorpha</taxon>
        <taxon>Ascaridoidea</taxon>
        <taxon>Anisakidae</taxon>
        <taxon>Anisakis</taxon>
        <taxon>Anisakis simplex complex</taxon>
    </lineage>
</organism>
<protein>
    <submittedName>
        <fullName evidence="3">Sushi domain-containing protein</fullName>
    </submittedName>
</protein>
<dbReference type="Proteomes" id="UP000267096">
    <property type="component" value="Unassembled WGS sequence"/>
</dbReference>
<dbReference type="EMBL" id="UYRR01006672">
    <property type="protein sequence ID" value="VDK22866.1"/>
    <property type="molecule type" value="Genomic_DNA"/>
</dbReference>
<reference evidence="3" key="1">
    <citation type="submission" date="2017-02" db="UniProtKB">
        <authorList>
            <consortium name="WormBaseParasite"/>
        </authorList>
    </citation>
    <scope>IDENTIFICATION</scope>
</reference>
<reference evidence="1 2" key="2">
    <citation type="submission" date="2018-11" db="EMBL/GenBank/DDBJ databases">
        <authorList>
            <consortium name="Pathogen Informatics"/>
        </authorList>
    </citation>
    <scope>NUCLEOTIDE SEQUENCE [LARGE SCALE GENOMIC DNA]</scope>
</reference>
<proteinExistence type="predicted"/>
<evidence type="ECO:0000313" key="1">
    <source>
        <dbReference type="EMBL" id="VDK22866.1"/>
    </source>
</evidence>
<keyword evidence="2" id="KW-1185">Reference proteome</keyword>
<dbReference type="AlphaFoldDB" id="A0A0M3J9D0"/>
<dbReference type="WBParaSite" id="ASIM_0000419401-mRNA-1">
    <property type="protein sequence ID" value="ASIM_0000419401-mRNA-1"/>
    <property type="gene ID" value="ASIM_0000419401"/>
</dbReference>
<accession>A0A0M3J9D0</accession>
<sequence length="169" mass="18797">MFCGCIAEHSVTDLTRNSETIIENLNSFYCTDSKTHDGRSSTTITFDDSCAQCCAAITKLPKGVEIFKSPYEFKHSGQMYAFMSKPYVFKCKPGFAYRSGTVWSQKGRQALQCNGVTHTYYDLDTWSTEAQIEPCEELKGCHQISQRSDMTVVVEGCVQSGNIFAAGCI</sequence>